<dbReference type="PANTHER" id="PTHR47049:SF5">
    <property type="entry name" value="PIEZO-TYPE MECHANOSENSITIVE ION CHANNEL COMPONENT"/>
    <property type="match status" value="1"/>
</dbReference>
<dbReference type="InterPro" id="IPR031334">
    <property type="entry name" value="Piezo_cap_dom"/>
</dbReference>
<sequence length="150" mass="17139">MLPIWRLLTPVFSPPQPLFTMSAQQQSIKAFTPQDYDALTNQFERQPVAMQFITLYGYEDVVRARIEGSSGSLWSISPPSREQLRRELRSNSSDITLRFTWSFQRWRLVRAGAARPRGREDWSGPRDLVGASWAQPAWDPLGQGWGSGNL</sequence>
<dbReference type="Proteomes" id="UP000694392">
    <property type="component" value="Unplaced"/>
</dbReference>
<dbReference type="Ensembl" id="ENSSPUT00000005471.1">
    <property type="protein sequence ID" value="ENSSPUP00000005145.1"/>
    <property type="gene ID" value="ENSSPUG00000003985.1"/>
</dbReference>
<reference evidence="2" key="2">
    <citation type="submission" date="2025-09" db="UniProtKB">
        <authorList>
            <consortium name="Ensembl"/>
        </authorList>
    </citation>
    <scope>IDENTIFICATION</scope>
</reference>
<name>A0A8D0GHR1_SPHPU</name>
<dbReference type="PANTHER" id="PTHR47049">
    <property type="entry name" value="PIEZO-TYPE MECHANOSENSITIVE ION CHANNEL HOMOLOG"/>
    <property type="match status" value="1"/>
</dbReference>
<dbReference type="GO" id="GO:0016020">
    <property type="term" value="C:membrane"/>
    <property type="evidence" value="ECO:0007669"/>
    <property type="project" value="InterPro"/>
</dbReference>
<accession>A0A8D0GHR1</accession>
<dbReference type="Pfam" id="PF12166">
    <property type="entry name" value="Piezo_cap"/>
    <property type="match status" value="1"/>
</dbReference>
<evidence type="ECO:0000313" key="3">
    <source>
        <dbReference type="Proteomes" id="UP000694392"/>
    </source>
</evidence>
<feature type="domain" description="Piezo non-specific cation channel cap" evidence="1">
    <location>
        <begin position="28"/>
        <end position="105"/>
    </location>
</feature>
<dbReference type="GO" id="GO:0008381">
    <property type="term" value="F:mechanosensitive monoatomic ion channel activity"/>
    <property type="evidence" value="ECO:0007669"/>
    <property type="project" value="InterPro"/>
</dbReference>
<dbReference type="GeneTree" id="ENSGT00940000157348"/>
<dbReference type="AlphaFoldDB" id="A0A8D0GHR1"/>
<proteinExistence type="predicted"/>
<keyword evidence="3" id="KW-1185">Reference proteome</keyword>
<reference evidence="2" key="1">
    <citation type="submission" date="2025-08" db="UniProtKB">
        <authorList>
            <consortium name="Ensembl"/>
        </authorList>
    </citation>
    <scope>IDENTIFICATION</scope>
</reference>
<dbReference type="InterPro" id="IPR027272">
    <property type="entry name" value="Piezo"/>
</dbReference>
<evidence type="ECO:0000313" key="2">
    <source>
        <dbReference type="Ensembl" id="ENSSPUP00000005145.1"/>
    </source>
</evidence>
<protein>
    <recommendedName>
        <fullName evidence="1">Piezo non-specific cation channel cap domain-containing protein</fullName>
    </recommendedName>
</protein>
<organism evidence="2 3">
    <name type="scientific">Sphenodon punctatus</name>
    <name type="common">Tuatara</name>
    <name type="synonym">Hatteria punctata</name>
    <dbReference type="NCBI Taxonomy" id="8508"/>
    <lineage>
        <taxon>Eukaryota</taxon>
        <taxon>Metazoa</taxon>
        <taxon>Chordata</taxon>
        <taxon>Craniata</taxon>
        <taxon>Vertebrata</taxon>
        <taxon>Euteleostomi</taxon>
        <taxon>Lepidosauria</taxon>
        <taxon>Sphenodontia</taxon>
        <taxon>Sphenodontidae</taxon>
        <taxon>Sphenodon</taxon>
    </lineage>
</organism>
<evidence type="ECO:0000259" key="1">
    <source>
        <dbReference type="Pfam" id="PF12166"/>
    </source>
</evidence>